<comment type="caution">
    <text evidence="2">The sequence shown here is derived from an EMBL/GenBank/DDBJ whole genome shotgun (WGS) entry which is preliminary data.</text>
</comment>
<gene>
    <name evidence="2" type="ORF">PS9374_04407</name>
</gene>
<name>A0A171DIL9_9ACTN</name>
<protein>
    <submittedName>
        <fullName evidence="2">Uncharacterized protein</fullName>
    </submittedName>
</protein>
<evidence type="ECO:0000313" key="2">
    <source>
        <dbReference type="EMBL" id="GAT68742.1"/>
    </source>
</evidence>
<keyword evidence="3" id="KW-1185">Reference proteome</keyword>
<evidence type="ECO:0000256" key="1">
    <source>
        <dbReference type="SAM" id="MobiDB-lite"/>
    </source>
</evidence>
<organism evidence="2 3">
    <name type="scientific">Planomonospora sphaerica</name>
    <dbReference type="NCBI Taxonomy" id="161355"/>
    <lineage>
        <taxon>Bacteria</taxon>
        <taxon>Bacillati</taxon>
        <taxon>Actinomycetota</taxon>
        <taxon>Actinomycetes</taxon>
        <taxon>Streptosporangiales</taxon>
        <taxon>Streptosporangiaceae</taxon>
        <taxon>Planomonospora</taxon>
    </lineage>
</organism>
<evidence type="ECO:0000313" key="3">
    <source>
        <dbReference type="Proteomes" id="UP000077701"/>
    </source>
</evidence>
<feature type="region of interest" description="Disordered" evidence="1">
    <location>
        <begin position="90"/>
        <end position="168"/>
    </location>
</feature>
<dbReference type="AlphaFoldDB" id="A0A171DIL9"/>
<reference evidence="2 3" key="1">
    <citation type="journal article" date="2016" name="Genome Announc.">
        <title>Draft Genome Sequence of Planomonospora sphaerica JCM9374, a Rare Actinomycete.</title>
        <authorList>
            <person name="Dohra H."/>
            <person name="Suzuki T."/>
            <person name="Inoue Y."/>
            <person name="Kodani S."/>
        </authorList>
    </citation>
    <scope>NUCLEOTIDE SEQUENCE [LARGE SCALE GENOMIC DNA]</scope>
    <source>
        <strain evidence="2 3">JCM 9374</strain>
    </source>
</reference>
<accession>A0A171DIL9</accession>
<proteinExistence type="predicted"/>
<dbReference type="Proteomes" id="UP000077701">
    <property type="component" value="Unassembled WGS sequence"/>
</dbReference>
<dbReference type="EMBL" id="BDCX01000011">
    <property type="protein sequence ID" value="GAT68742.1"/>
    <property type="molecule type" value="Genomic_DNA"/>
</dbReference>
<reference evidence="3" key="2">
    <citation type="submission" date="2016-04" db="EMBL/GenBank/DDBJ databases">
        <title>Planomonospora sphaerica JCM9374 whole genome shotgun sequence.</title>
        <authorList>
            <person name="Suzuki T."/>
            <person name="Dohra H."/>
            <person name="Kodani S."/>
        </authorList>
    </citation>
    <scope>NUCLEOTIDE SEQUENCE [LARGE SCALE GENOMIC DNA]</scope>
    <source>
        <strain evidence="3">JCM 9374</strain>
    </source>
</reference>
<sequence length="168" mass="17668">MRKALRERALEKARQQELAAVGAEAAITRRRAADKEREAAVANERVALAVLARLFGGAAHAHAMLSETLGPQACQEYGLGVKTIEAAERAADGEKVDAAVQEITGRPAEERQSRRRGARRADDASEEAGTTDTPPVLAPVRAGATQEPQADDRLGALGGWPAGGQEPG</sequence>
<feature type="compositionally biased region" description="Gly residues" evidence="1">
    <location>
        <begin position="156"/>
        <end position="168"/>
    </location>
</feature>